<dbReference type="InterPro" id="IPR012340">
    <property type="entry name" value="NA-bd_OB-fold"/>
</dbReference>
<dbReference type="RefSeq" id="XP_071900926.1">
    <property type="nucleotide sequence ID" value="XM_072044825.1"/>
</dbReference>
<reference evidence="2" key="1">
    <citation type="submission" date="2025-08" db="UniProtKB">
        <authorList>
            <consortium name="RefSeq"/>
        </authorList>
    </citation>
    <scope>IDENTIFICATION</scope>
    <source>
        <tissue evidence="2">Leaves</tissue>
    </source>
</reference>
<accession>A0ABM4U0X4</accession>
<dbReference type="SUPFAM" id="SSF50249">
    <property type="entry name" value="Nucleic acid-binding proteins"/>
    <property type="match status" value="2"/>
</dbReference>
<gene>
    <name evidence="2" type="primary">LOC140004686</name>
</gene>
<dbReference type="Gene3D" id="2.40.50.140">
    <property type="entry name" value="Nucleic acid-binding proteins"/>
    <property type="match status" value="3"/>
</dbReference>
<evidence type="ECO:0000313" key="2">
    <source>
        <dbReference type="RefSeq" id="XP_071900926.1"/>
    </source>
</evidence>
<evidence type="ECO:0000313" key="1">
    <source>
        <dbReference type="Proteomes" id="UP001652660"/>
    </source>
</evidence>
<proteinExistence type="predicted"/>
<name>A0ABM4U0X4_COFAR</name>
<dbReference type="Proteomes" id="UP001652660">
    <property type="component" value="Chromosome 4c"/>
</dbReference>
<dbReference type="GeneID" id="140004686"/>
<organism evidence="1 2">
    <name type="scientific">Coffea arabica</name>
    <name type="common">Arabian coffee</name>
    <dbReference type="NCBI Taxonomy" id="13443"/>
    <lineage>
        <taxon>Eukaryota</taxon>
        <taxon>Viridiplantae</taxon>
        <taxon>Streptophyta</taxon>
        <taxon>Embryophyta</taxon>
        <taxon>Tracheophyta</taxon>
        <taxon>Spermatophyta</taxon>
        <taxon>Magnoliopsida</taxon>
        <taxon>eudicotyledons</taxon>
        <taxon>Gunneridae</taxon>
        <taxon>Pentapetalae</taxon>
        <taxon>asterids</taxon>
        <taxon>lamiids</taxon>
        <taxon>Gentianales</taxon>
        <taxon>Rubiaceae</taxon>
        <taxon>Ixoroideae</taxon>
        <taxon>Gardenieae complex</taxon>
        <taxon>Bertiereae - Coffeeae clade</taxon>
        <taxon>Coffeeae</taxon>
        <taxon>Coffea</taxon>
    </lineage>
</organism>
<protein>
    <submittedName>
        <fullName evidence="2">Replication protein A 70 kDa DNA-binding subunit B-like</fullName>
    </submittedName>
</protein>
<keyword evidence="1" id="KW-1185">Reference proteome</keyword>
<sequence length="423" mass="47173">MEPLHVSEVHSSLSQWTSVILVMEASCTKTTHAGRASKIYRRFVFSDSHGVKVSAVAFDDNVARIEGLLLPFKKYCIGGASVEEVPRPASPDLYRFFWILTRDTLIKEVFEPETPSLPPYFDLTPFTSFQHLADSHVSINMMGVVLHALPIRESRFDLPSVVTRDYVVVDKSNMPILLTLTGDLESEIGNAISDALASIESKPVIIYIRVRVKTNDYLSLCTTPTSVVLISPRVLEATHLEQWYRSNRSELMTSVLEERYCNPLLLLPPVTDAMLSTVSGVVATVRFPMGASWIKGRVTVDRLHRLWHLACPYCFAPNNFIETLGISCVTCLTDLYTFPRARIKLTVTDGTASINVIALGYEAEKLIGFTAYQLSQAEHEGVTLNLRVADALDGRVLCCYVSRSPESIQLTGVNFIIVTSYWV</sequence>